<dbReference type="OrthoDB" id="2536795at2759"/>
<feature type="region of interest" description="Disordered" evidence="3">
    <location>
        <begin position="476"/>
        <end position="525"/>
    </location>
</feature>
<reference evidence="5" key="1">
    <citation type="submission" date="2021-06" db="EMBL/GenBank/DDBJ databases">
        <authorList>
            <person name="Kallberg Y."/>
            <person name="Tangrot J."/>
            <person name="Rosling A."/>
        </authorList>
    </citation>
    <scope>NUCLEOTIDE SEQUENCE</scope>
    <source>
        <strain evidence="5">MT106</strain>
    </source>
</reference>
<feature type="region of interest" description="Disordered" evidence="3">
    <location>
        <begin position="255"/>
        <end position="283"/>
    </location>
</feature>
<feature type="compositionally biased region" description="Polar residues" evidence="3">
    <location>
        <begin position="478"/>
        <end position="503"/>
    </location>
</feature>
<accession>A0A9N8VGV8</accession>
<feature type="compositionally biased region" description="Low complexity" evidence="3">
    <location>
        <begin position="397"/>
        <end position="415"/>
    </location>
</feature>
<feature type="region of interest" description="Disordered" evidence="3">
    <location>
        <begin position="127"/>
        <end position="194"/>
    </location>
</feature>
<feature type="compositionally biased region" description="Polar residues" evidence="3">
    <location>
        <begin position="574"/>
        <end position="583"/>
    </location>
</feature>
<dbReference type="Pfam" id="PF09421">
    <property type="entry name" value="FRQ"/>
    <property type="match status" value="2"/>
</dbReference>
<dbReference type="GO" id="GO:0007623">
    <property type="term" value="P:circadian rhythm"/>
    <property type="evidence" value="ECO:0007669"/>
    <property type="project" value="InterPro"/>
</dbReference>
<feature type="region of interest" description="Disordered" evidence="3">
    <location>
        <begin position="574"/>
        <end position="630"/>
    </location>
</feature>
<feature type="region of interest" description="Disordered" evidence="3">
    <location>
        <begin position="753"/>
        <end position="773"/>
    </location>
</feature>
<dbReference type="Gene3D" id="1.10.10.10">
    <property type="entry name" value="Winged helix-like DNA-binding domain superfamily/Winged helix DNA-binding domain"/>
    <property type="match status" value="1"/>
</dbReference>
<dbReference type="GO" id="GO:0003723">
    <property type="term" value="F:RNA binding"/>
    <property type="evidence" value="ECO:0007669"/>
    <property type="project" value="UniProtKB-UniRule"/>
</dbReference>
<gene>
    <name evidence="5" type="ORF">AGERDE_LOCUS1918</name>
</gene>
<feature type="region of interest" description="Disordered" evidence="3">
    <location>
        <begin position="393"/>
        <end position="434"/>
    </location>
</feature>
<feature type="region of interest" description="Disordered" evidence="3">
    <location>
        <begin position="55"/>
        <end position="109"/>
    </location>
</feature>
<evidence type="ECO:0000259" key="4">
    <source>
        <dbReference type="PROSITE" id="PS50961"/>
    </source>
</evidence>
<feature type="region of interest" description="Disordered" evidence="3">
    <location>
        <begin position="1062"/>
        <end position="1084"/>
    </location>
</feature>
<dbReference type="PROSITE" id="PS50961">
    <property type="entry name" value="HTH_LA"/>
    <property type="match status" value="1"/>
</dbReference>
<feature type="region of interest" description="Disordered" evidence="3">
    <location>
        <begin position="795"/>
        <end position="860"/>
    </location>
</feature>
<dbReference type="AlphaFoldDB" id="A0A9N8VGV8"/>
<sequence>MSSMATTSNQDSIGDGFNINSQVKSGLVQDTEKNFIQQSGKGKEKEVVVVVGDNYDTNMSAASDENRRLRESSSSSNENAREMDESSNDTSDASSSDSKKSKISSSSTTDAWFQEFNSNVKELNQSFDEDDSETPYSVDPFQKSHPPSQSITSKHHSHAQTNHHPHRATFGRDNVGSARHGAHQAPNTVSAPSDSYRSVIDDLTLKNQRLRHKLRKMERLHKKSLHKEKLFEVRYFQMPRNKRHELEDYLKDFAAQLPTPPSSGVTSSSANSTSRTSSGPPRVIDNVQVKGSNKAKMKQVVQAIEKVFTTKPSYDDHYLKDQEKADPDGYVYLNLLTNMAQLHTMNVTLPLVKQSIRTFSNCLELSDDGTKVRWRSEIDPSSETVQNVIAATRFHSPSESSSNATSSSRNTTNSNVIAGKSPSNGSHTTVGSLKSSSISHYRPISGVEQPQEGPIIYYEGGVFCTDLSRVAVDFGDESASTSPSGFRATPSDSSGMENSTANGSRKESSNTREKRPVLRYERGTNIVLGSNPQILANYQTEEETSSGQEADDEDSAHPMLLSEDSKIQLTVIESDSVNGTANNNRKKDKPENTLGGSSFTENTGDEGSSSGGSGRVSSTHSPSSGYSKIPTTQMLATSGTSGVVPEDNFTVVVKTSHPWSFSNNKSPRRHKSSTSPLELIKDLNISHVDNPSNKPPRAIRRNNKDLKRHQRRHSHSIVSTELIHLPPSLTHQIIPPPLAVESCRTSYTNLSALGSSESGGSSGYGSSSSSQSLSEMSYDPIYALKNNTILALSRNRRESSSAEDEVQDMDLDSPSSDSSTLCPYINIDAEGEEHEDDEDSEIQSGSRDDQEPTIQEDQDGYYRYHKNKIEESQLGVNLRLREAAAKERRRLVTEKDDDPDVQKVRVKTRLTSNPERNEAAIAAVLSRAQQQLQQVAQEWNTSTQLQQASKQNWNTLTQFHQIQQEQRQASDAVHTHVQTQGSSMTINVSAQIQQLHELQQKNLKALAEQSHQLQAAQQNWNARMQTHQSRWSLPIGNPPEPIYPSIPGVTRIPPATSMMMQGRTGNSGGRGNTFQSTFENNQSS</sequence>
<evidence type="ECO:0000256" key="3">
    <source>
        <dbReference type="SAM" id="MobiDB-lite"/>
    </source>
</evidence>
<feature type="compositionally biased region" description="Acidic residues" evidence="3">
    <location>
        <begin position="801"/>
        <end position="811"/>
    </location>
</feature>
<protein>
    <submittedName>
        <fullName evidence="5">4037_t:CDS:1</fullName>
    </submittedName>
</protein>
<proteinExistence type="predicted"/>
<feature type="compositionally biased region" description="Basic and acidic residues" evidence="3">
    <location>
        <begin position="504"/>
        <end position="522"/>
    </location>
</feature>
<feature type="compositionally biased region" description="Low complexity" evidence="3">
    <location>
        <begin position="262"/>
        <end position="280"/>
    </location>
</feature>
<dbReference type="EMBL" id="CAJVPL010000146">
    <property type="protein sequence ID" value="CAG8454526.1"/>
    <property type="molecule type" value="Genomic_DNA"/>
</dbReference>
<feature type="compositionally biased region" description="Polar residues" evidence="3">
    <location>
        <begin position="421"/>
        <end position="434"/>
    </location>
</feature>
<keyword evidence="1 2" id="KW-0694">RNA-binding</keyword>
<dbReference type="GO" id="GO:0005634">
    <property type="term" value="C:nucleus"/>
    <property type="evidence" value="ECO:0007669"/>
    <property type="project" value="InterPro"/>
</dbReference>
<feature type="region of interest" description="Disordered" evidence="3">
    <location>
        <begin position="1"/>
        <end position="20"/>
    </location>
</feature>
<dbReference type="InterPro" id="IPR018554">
    <property type="entry name" value="FRQ"/>
</dbReference>
<dbReference type="InterPro" id="IPR036388">
    <property type="entry name" value="WH-like_DNA-bd_sf"/>
</dbReference>
<dbReference type="InterPro" id="IPR036390">
    <property type="entry name" value="WH_DNA-bd_sf"/>
</dbReference>
<feature type="compositionally biased region" description="Acidic residues" evidence="3">
    <location>
        <begin position="829"/>
        <end position="841"/>
    </location>
</feature>
<dbReference type="Proteomes" id="UP000789831">
    <property type="component" value="Unassembled WGS sequence"/>
</dbReference>
<organism evidence="5 6">
    <name type="scientific">Ambispora gerdemannii</name>
    <dbReference type="NCBI Taxonomy" id="144530"/>
    <lineage>
        <taxon>Eukaryota</taxon>
        <taxon>Fungi</taxon>
        <taxon>Fungi incertae sedis</taxon>
        <taxon>Mucoromycota</taxon>
        <taxon>Glomeromycotina</taxon>
        <taxon>Glomeromycetes</taxon>
        <taxon>Archaeosporales</taxon>
        <taxon>Ambisporaceae</taxon>
        <taxon>Ambispora</taxon>
    </lineage>
</organism>
<evidence type="ECO:0000313" key="5">
    <source>
        <dbReference type="EMBL" id="CAG8454526.1"/>
    </source>
</evidence>
<evidence type="ECO:0000256" key="2">
    <source>
        <dbReference type="PROSITE-ProRule" id="PRU00332"/>
    </source>
</evidence>
<dbReference type="GO" id="GO:0005737">
    <property type="term" value="C:cytoplasm"/>
    <property type="evidence" value="ECO:0007669"/>
    <property type="project" value="InterPro"/>
</dbReference>
<feature type="compositionally biased region" description="Polar residues" evidence="3">
    <location>
        <begin position="1074"/>
        <end position="1084"/>
    </location>
</feature>
<dbReference type="GO" id="GO:0006355">
    <property type="term" value="P:regulation of DNA-templated transcription"/>
    <property type="evidence" value="ECO:0007669"/>
    <property type="project" value="InterPro"/>
</dbReference>
<dbReference type="InterPro" id="IPR006630">
    <property type="entry name" value="La_HTH"/>
</dbReference>
<feature type="domain" description="HTH La-type RNA-binding" evidence="4">
    <location>
        <begin position="290"/>
        <end position="383"/>
    </location>
</feature>
<name>A0A9N8VGV8_9GLOM</name>
<feature type="compositionally biased region" description="Basic residues" evidence="3">
    <location>
        <begin position="697"/>
        <end position="715"/>
    </location>
</feature>
<comment type="caution">
    <text evidence="5">The sequence shown here is derived from an EMBL/GenBank/DDBJ whole genome shotgun (WGS) entry which is preliminary data.</text>
</comment>
<feature type="compositionally biased region" description="Polar residues" evidence="3">
    <location>
        <begin position="185"/>
        <end position="194"/>
    </location>
</feature>
<evidence type="ECO:0000313" key="6">
    <source>
        <dbReference type="Proteomes" id="UP000789831"/>
    </source>
</evidence>
<feature type="compositionally biased region" description="Basic residues" evidence="3">
    <location>
        <begin position="153"/>
        <end position="169"/>
    </location>
</feature>
<feature type="region of interest" description="Disordered" evidence="3">
    <location>
        <begin position="681"/>
        <end position="717"/>
    </location>
</feature>
<dbReference type="SUPFAM" id="SSF46785">
    <property type="entry name" value="Winged helix' DNA-binding domain"/>
    <property type="match status" value="1"/>
</dbReference>
<evidence type="ECO:0000256" key="1">
    <source>
        <dbReference type="ARBA" id="ARBA00022884"/>
    </source>
</evidence>
<keyword evidence="6" id="KW-1185">Reference proteome</keyword>